<dbReference type="InterPro" id="IPR039246">
    <property type="entry name" value="Flagellar_FlgA"/>
</dbReference>
<proteinExistence type="inferred from homology"/>
<dbReference type="SMART" id="SM00858">
    <property type="entry name" value="SAF"/>
    <property type="match status" value="1"/>
</dbReference>
<dbReference type="PANTHER" id="PTHR36307">
    <property type="entry name" value="FLAGELLA BASAL BODY P-RING FORMATION PROTEIN FLGA"/>
    <property type="match status" value="1"/>
</dbReference>
<evidence type="ECO:0000256" key="1">
    <source>
        <dbReference type="ARBA" id="ARBA00004418"/>
    </source>
</evidence>
<dbReference type="PANTHER" id="PTHR36307:SF1">
    <property type="entry name" value="FLAGELLA BASAL BODY P-RING FORMATION PROTEIN FLGA"/>
    <property type="match status" value="1"/>
</dbReference>
<dbReference type="GO" id="GO:0044780">
    <property type="term" value="P:bacterial-type flagellum assembly"/>
    <property type="evidence" value="ECO:0007669"/>
    <property type="project" value="InterPro"/>
</dbReference>
<keyword evidence="4" id="KW-0732">Signal</keyword>
<keyword evidence="9" id="KW-0282">Flagellum</keyword>
<dbReference type="Proteomes" id="UP000516346">
    <property type="component" value="Chromosome"/>
</dbReference>
<evidence type="ECO:0000256" key="6">
    <source>
        <dbReference type="ARBA" id="ARBA00025643"/>
    </source>
</evidence>
<evidence type="ECO:0000256" key="2">
    <source>
        <dbReference type="ARBA" id="ARBA00010474"/>
    </source>
</evidence>
<accession>A0A7H1AZV9</accession>
<dbReference type="InterPro" id="IPR017585">
    <property type="entry name" value="SAF_FlgA"/>
</dbReference>
<evidence type="ECO:0000256" key="5">
    <source>
        <dbReference type="ARBA" id="ARBA00022764"/>
    </source>
</evidence>
<evidence type="ECO:0000313" key="10">
    <source>
        <dbReference type="Proteomes" id="UP000516346"/>
    </source>
</evidence>
<dbReference type="InterPro" id="IPR013974">
    <property type="entry name" value="SAF"/>
</dbReference>
<evidence type="ECO:0000256" key="3">
    <source>
        <dbReference type="ARBA" id="ARBA00014754"/>
    </source>
</evidence>
<keyword evidence="9" id="KW-0966">Cell projection</keyword>
<comment type="similarity">
    <text evidence="2 7">Belongs to the FlgA family.</text>
</comment>
<comment type="function">
    <text evidence="6 7">Involved in the assembly process of the P-ring formation. It may associate with FlgF on the rod constituting a structure essential for the P-ring assembly or may act as a modulator protein for the P-ring assembly.</text>
</comment>
<dbReference type="Pfam" id="PF13144">
    <property type="entry name" value="ChapFlgA"/>
    <property type="match status" value="1"/>
</dbReference>
<evidence type="ECO:0000256" key="7">
    <source>
        <dbReference type="RuleBase" id="RU362063"/>
    </source>
</evidence>
<keyword evidence="5 7" id="KW-0574">Periplasm</keyword>
<evidence type="ECO:0000256" key="4">
    <source>
        <dbReference type="ARBA" id="ARBA00022729"/>
    </source>
</evidence>
<reference evidence="9 10" key="1">
    <citation type="submission" date="2020-09" db="EMBL/GenBank/DDBJ databases">
        <title>Genome sequence of the banana aphid, Pentalonia nigronervosa Coquerel (Hemiptera: Aphididae) and its symbionts.</title>
        <authorList>
            <person name="Mathers T.C."/>
            <person name="Mugford S.T."/>
            <person name="Hogenhout S.A."/>
            <person name="Tripathi L."/>
        </authorList>
    </citation>
    <scope>NUCLEOTIDE SEQUENCE [LARGE SCALE GENOMIC DNA]</scope>
    <source>
        <strain evidence="9">Ba4</strain>
    </source>
</reference>
<feature type="domain" description="SAF" evidence="8">
    <location>
        <begin position="92"/>
        <end position="154"/>
    </location>
</feature>
<evidence type="ECO:0000259" key="8">
    <source>
        <dbReference type="SMART" id="SM00858"/>
    </source>
</evidence>
<sequence>MKIMIYFFLFFLPLEVHAISLIDQLNIFFKTEYPKNKNNIDIIIHTPLKKYVSCNKPRFTIINSSNNFSLFNILSMCGTHKQYLKVELHTKREYVISSKKISKGQKIRESDLKSVIGRLDMLPHHVYLKKQDLVNSISACDILPLQPITSFMTRPFWSVNANQQVAVIINGIDFRIITQGKSLNNAFINENVRVKIENGKIVDGVVSKDREVVINL</sequence>
<gene>
    <name evidence="9" type="primary">flgA</name>
    <name evidence="9" type="ORF">ICW73_00940</name>
</gene>
<comment type="subcellular location">
    <subcellularLocation>
        <location evidence="1 7">Periplasm</location>
    </subcellularLocation>
</comment>
<keyword evidence="9" id="KW-0969">Cilium</keyword>
<organism evidence="9 10">
    <name type="scientific">Buchnera aphidicola</name>
    <name type="common">Pentalonia nigronervosa</name>
    <dbReference type="NCBI Taxonomy" id="1309793"/>
    <lineage>
        <taxon>Bacteria</taxon>
        <taxon>Pseudomonadati</taxon>
        <taxon>Pseudomonadota</taxon>
        <taxon>Gammaproteobacteria</taxon>
        <taxon>Enterobacterales</taxon>
        <taxon>Erwiniaceae</taxon>
        <taxon>Buchnera</taxon>
    </lineage>
</organism>
<evidence type="ECO:0000313" key="9">
    <source>
        <dbReference type="EMBL" id="QNS02014.1"/>
    </source>
</evidence>
<keyword evidence="7" id="KW-1005">Bacterial flagellum biogenesis</keyword>
<dbReference type="EMBL" id="CP061275">
    <property type="protein sequence ID" value="QNS02014.1"/>
    <property type="molecule type" value="Genomic_DNA"/>
</dbReference>
<dbReference type="CDD" id="cd11614">
    <property type="entry name" value="SAF_CpaB_FlgA_like"/>
    <property type="match status" value="1"/>
</dbReference>
<protein>
    <recommendedName>
        <fullName evidence="3 7">Flagella basal body P-ring formation protein FlgA</fullName>
    </recommendedName>
</protein>
<dbReference type="Gene3D" id="2.30.30.760">
    <property type="match status" value="1"/>
</dbReference>
<name>A0A7H1AZV9_9GAMM</name>
<dbReference type="AlphaFoldDB" id="A0A7H1AZV9"/>
<dbReference type="NCBIfam" id="TIGR03170">
    <property type="entry name" value="flgA_cterm"/>
    <property type="match status" value="1"/>
</dbReference>
<dbReference type="GO" id="GO:0042597">
    <property type="term" value="C:periplasmic space"/>
    <property type="evidence" value="ECO:0007669"/>
    <property type="project" value="UniProtKB-SubCell"/>
</dbReference>